<keyword evidence="4 6" id="KW-0408">Iron</keyword>
<evidence type="ECO:0000256" key="6">
    <source>
        <dbReference type="HAMAP-Rule" id="MF_01251"/>
    </source>
</evidence>
<evidence type="ECO:0000256" key="3">
    <source>
        <dbReference type="ARBA" id="ARBA00022723"/>
    </source>
</evidence>
<dbReference type="InterPro" id="IPR020612">
    <property type="entry name" value="Methylthiotransferase_CS"/>
</dbReference>
<dbReference type="GO" id="GO:0008168">
    <property type="term" value="F:methyltransferase activity"/>
    <property type="evidence" value="ECO:0007669"/>
    <property type="project" value="InterPro"/>
</dbReference>
<dbReference type="SFLD" id="SFLDS00029">
    <property type="entry name" value="Radical_SAM"/>
    <property type="match status" value="1"/>
</dbReference>
<comment type="similarity">
    <text evidence="6">Belongs to the UPF0313 family.</text>
</comment>
<evidence type="ECO:0000256" key="2">
    <source>
        <dbReference type="ARBA" id="ARBA00022691"/>
    </source>
</evidence>
<evidence type="ECO:0000256" key="4">
    <source>
        <dbReference type="ARBA" id="ARBA00023004"/>
    </source>
</evidence>
<feature type="binding site" evidence="6">
    <location>
        <position position="316"/>
    </location>
    <ligand>
        <name>[4Fe-4S] cluster</name>
        <dbReference type="ChEBI" id="CHEBI:49883"/>
        <note>4Fe-4S-S-AdoMet</note>
    </ligand>
</feature>
<name>E4T232_PALPW</name>
<feature type="binding site" evidence="6">
    <location>
        <position position="320"/>
    </location>
    <ligand>
        <name>[4Fe-4S] cluster</name>
        <dbReference type="ChEBI" id="CHEBI:49883"/>
        <note>4Fe-4S-S-AdoMet</note>
    </ligand>
</feature>
<dbReference type="Gene3D" id="3.80.30.20">
    <property type="entry name" value="tm_1862 like domain"/>
    <property type="match status" value="1"/>
</dbReference>
<dbReference type="InterPro" id="IPR023404">
    <property type="entry name" value="rSAM_horseshoe"/>
</dbReference>
<dbReference type="NCBIfam" id="TIGR03904">
    <property type="entry name" value="SAM_YgiQ"/>
    <property type="match status" value="1"/>
</dbReference>
<dbReference type="InterPro" id="IPR007197">
    <property type="entry name" value="rSAM"/>
</dbReference>
<dbReference type="GO" id="GO:0003676">
    <property type="term" value="F:nucleic acid binding"/>
    <property type="evidence" value="ECO:0007669"/>
    <property type="project" value="InterPro"/>
</dbReference>
<dbReference type="GO" id="GO:0051539">
    <property type="term" value="F:4 iron, 4 sulfur cluster binding"/>
    <property type="evidence" value="ECO:0007669"/>
    <property type="project" value="UniProtKB-KW"/>
</dbReference>
<dbReference type="PROSITE" id="PS00092">
    <property type="entry name" value="N6_MTASE"/>
    <property type="match status" value="1"/>
</dbReference>
<evidence type="ECO:0000313" key="9">
    <source>
        <dbReference type="Proteomes" id="UP000008718"/>
    </source>
</evidence>
<dbReference type="HOGENOM" id="CLU_018288_2_0_10"/>
<evidence type="ECO:0000259" key="7">
    <source>
        <dbReference type="PROSITE" id="PS51918"/>
    </source>
</evidence>
<proteinExistence type="inferred from homology"/>
<dbReference type="PANTHER" id="PTHR32331">
    <property type="entry name" value="UPF0313 PROTEIN YGIQ"/>
    <property type="match status" value="1"/>
</dbReference>
<dbReference type="InterPro" id="IPR024560">
    <property type="entry name" value="UPF0313_C"/>
</dbReference>
<sequence>MQTKIYQLTDFLPTTKKELELRGWNEVDVILFSGDAYIDHPAFGAAVIGRLLEAQGLQVAIVPQPNWRDDLRDFKKMGRPRMFFAISAGNMDSMVNHYTANKRLRSDDAYTPDGKSGMRPDYCTITYATIIKKLYPEVPLVIGGIEASLRRYTHYDYWSDKLMPSILVDSKADLLIYGMGEKPIVELIKQIREGKTFKEMTNIPQTSFLSKEIPAHPKWKNLELVSHEVCLKDKKLYASNFKHIEKESNKYEANRLLQKTGNRWVIVNPPYEPLKEAELDASYDLPYTRVPHPKYKGKTIPAYEMIKFSVNMHRGCFGGCSFCTISAHQGKHIVSRSKESILNEVKKITAMPDFKGYLSDLGGPSANMYKMKGKNLYICRQCQKPSCIFPKPCFNLNTDHTPLLDIYRSVDQLPGIKKSFIGSGVRYDILLTDPKNVEVNKSHEEYIRELITNHVSGRLKIAPEHTSDAVLNLMRKPSFAYFGEFKKKFERINREAGLNQQLIPYFISSHPGCHNEDMAELAALTKSFDFKLEQVQDFTPTPMTLATEIYYSGYHPYTLEPIFTAKSKDEKLEQRKFFFWYKGEYKNQIIKDLNRMKRPDLLKKLFQK</sequence>
<reference key="1">
    <citation type="submission" date="2010-11" db="EMBL/GenBank/DDBJ databases">
        <title>The complete genome of Paludibacter propionicigenes DSM 17365.</title>
        <authorList>
            <consortium name="US DOE Joint Genome Institute (JGI-PGF)"/>
            <person name="Lucas S."/>
            <person name="Copeland A."/>
            <person name="Lapidus A."/>
            <person name="Bruce D."/>
            <person name="Goodwin L."/>
            <person name="Pitluck S."/>
            <person name="Kyrpides N."/>
            <person name="Mavromatis K."/>
            <person name="Ivanova N."/>
            <person name="Munk A.C."/>
            <person name="Brettin T."/>
            <person name="Detter J.C."/>
            <person name="Han C."/>
            <person name="Tapia R."/>
            <person name="Land M."/>
            <person name="Hauser L."/>
            <person name="Markowitz V."/>
            <person name="Cheng J.-F."/>
            <person name="Hugenholtz P."/>
            <person name="Woyke T."/>
            <person name="Wu D."/>
            <person name="Gronow S."/>
            <person name="Wellnitz S."/>
            <person name="Brambilla E."/>
            <person name="Klenk H.-P."/>
            <person name="Eisen J.A."/>
        </authorList>
    </citation>
    <scope>NUCLEOTIDE SEQUENCE</scope>
    <source>
        <strain>WB4</strain>
    </source>
</reference>
<reference evidence="8 9" key="2">
    <citation type="journal article" date="2011" name="Stand. Genomic Sci.">
        <title>Complete genome sequence of Paludibacter propionicigenes type strain (WB4).</title>
        <authorList>
            <person name="Gronow S."/>
            <person name="Munk C."/>
            <person name="Lapidus A."/>
            <person name="Nolan M."/>
            <person name="Lucas S."/>
            <person name="Hammon N."/>
            <person name="Deshpande S."/>
            <person name="Cheng J.F."/>
            <person name="Tapia R."/>
            <person name="Han C."/>
            <person name="Goodwin L."/>
            <person name="Pitluck S."/>
            <person name="Liolios K."/>
            <person name="Ivanova N."/>
            <person name="Mavromatis K."/>
            <person name="Mikhailova N."/>
            <person name="Pati A."/>
            <person name="Chen A."/>
            <person name="Palaniappan K."/>
            <person name="Land M."/>
            <person name="Hauser L."/>
            <person name="Chang Y.J."/>
            <person name="Jeffries C.D."/>
            <person name="Brambilla E."/>
            <person name="Rohde M."/>
            <person name="Goker M."/>
            <person name="Detter J.C."/>
            <person name="Woyke T."/>
            <person name="Bristow J."/>
            <person name="Eisen J.A."/>
            <person name="Markowitz V."/>
            <person name="Hugenholtz P."/>
            <person name="Kyrpides N.C."/>
            <person name="Klenk H.P."/>
        </authorList>
    </citation>
    <scope>NUCLEOTIDE SEQUENCE [LARGE SCALE GENOMIC DNA]</scope>
    <source>
        <strain evidence="9">DSM 17365 / JCM 13257 / WB4</strain>
    </source>
</reference>
<dbReference type="HAMAP" id="MF_01251">
    <property type="entry name" value="UPF0313"/>
    <property type="match status" value="1"/>
</dbReference>
<dbReference type="Pfam" id="PF08497">
    <property type="entry name" value="Radical_SAM_N"/>
    <property type="match status" value="1"/>
</dbReference>
<accession>E4T232</accession>
<dbReference type="SUPFAM" id="SSF102114">
    <property type="entry name" value="Radical SAM enzymes"/>
    <property type="match status" value="1"/>
</dbReference>
<dbReference type="PROSITE" id="PS51918">
    <property type="entry name" value="RADICAL_SAM"/>
    <property type="match status" value="1"/>
</dbReference>
<dbReference type="PROSITE" id="PS01278">
    <property type="entry name" value="MTTASE_RADICAL"/>
    <property type="match status" value="1"/>
</dbReference>
<dbReference type="SFLD" id="SFLDG01082">
    <property type="entry name" value="B12-binding_domain_containing"/>
    <property type="match status" value="1"/>
</dbReference>
<dbReference type="eggNOG" id="COG1032">
    <property type="taxonomic scope" value="Bacteria"/>
</dbReference>
<keyword evidence="5 6" id="KW-0411">Iron-sulfur</keyword>
<keyword evidence="1 6" id="KW-0004">4Fe-4S</keyword>
<dbReference type="InterPro" id="IPR058240">
    <property type="entry name" value="rSAM_sf"/>
</dbReference>
<protein>
    <submittedName>
        <fullName evidence="8">Radical SAM domain protein</fullName>
    </submittedName>
</protein>
<organism evidence="8 9">
    <name type="scientific">Paludibacter propionicigenes (strain DSM 17365 / JCM 13257 / WB4)</name>
    <dbReference type="NCBI Taxonomy" id="694427"/>
    <lineage>
        <taxon>Bacteria</taxon>
        <taxon>Pseudomonadati</taxon>
        <taxon>Bacteroidota</taxon>
        <taxon>Bacteroidia</taxon>
        <taxon>Bacteroidales</taxon>
        <taxon>Paludibacteraceae</taxon>
        <taxon>Paludibacter</taxon>
    </lineage>
</organism>
<dbReference type="OrthoDB" id="9803479at2"/>
<dbReference type="PANTHER" id="PTHR32331:SF0">
    <property type="entry name" value="UPF0313 PROTEIN YGIQ"/>
    <property type="match status" value="1"/>
</dbReference>
<dbReference type="InterPro" id="IPR013704">
    <property type="entry name" value="UPF0313_N"/>
</dbReference>
<dbReference type="EMBL" id="CP002345">
    <property type="protein sequence ID" value="ADQ78776.1"/>
    <property type="molecule type" value="Genomic_DNA"/>
</dbReference>
<dbReference type="InterPro" id="IPR022946">
    <property type="entry name" value="UPF0313"/>
</dbReference>
<feature type="domain" description="Radical SAM core" evidence="7">
    <location>
        <begin position="302"/>
        <end position="582"/>
    </location>
</feature>
<dbReference type="SMART" id="SM00729">
    <property type="entry name" value="Elp3"/>
    <property type="match status" value="1"/>
</dbReference>
<dbReference type="GO" id="GO:0032259">
    <property type="term" value="P:methylation"/>
    <property type="evidence" value="ECO:0007669"/>
    <property type="project" value="InterPro"/>
</dbReference>
<keyword evidence="3 6" id="KW-0479">Metal-binding</keyword>
<dbReference type="GO" id="GO:0005506">
    <property type="term" value="F:iron ion binding"/>
    <property type="evidence" value="ECO:0007669"/>
    <property type="project" value="UniProtKB-UniRule"/>
</dbReference>
<evidence type="ECO:0000256" key="5">
    <source>
        <dbReference type="ARBA" id="ARBA00023014"/>
    </source>
</evidence>
<feature type="binding site" evidence="6">
    <location>
        <position position="323"/>
    </location>
    <ligand>
        <name>[4Fe-4S] cluster</name>
        <dbReference type="ChEBI" id="CHEBI:49883"/>
        <note>4Fe-4S-S-AdoMet</note>
    </ligand>
</feature>
<comment type="cofactor">
    <cofactor evidence="6">
        <name>[4Fe-4S] cluster</name>
        <dbReference type="ChEBI" id="CHEBI:49883"/>
    </cofactor>
    <text evidence="6">Binds 1 [4Fe-4S] cluster. The cluster is coordinated with 3 cysteines and an exchangeable S-adenosyl-L-methionine.</text>
</comment>
<dbReference type="InterPro" id="IPR006638">
    <property type="entry name" value="Elp3/MiaA/NifB-like_rSAM"/>
</dbReference>
<dbReference type="RefSeq" id="WP_013444145.1">
    <property type="nucleotide sequence ID" value="NC_014734.1"/>
</dbReference>
<dbReference type="Pfam" id="PF11842">
    <property type="entry name" value="DUF3362"/>
    <property type="match status" value="1"/>
</dbReference>
<evidence type="ECO:0000256" key="1">
    <source>
        <dbReference type="ARBA" id="ARBA00022485"/>
    </source>
</evidence>
<dbReference type="AlphaFoldDB" id="E4T232"/>
<dbReference type="Proteomes" id="UP000008718">
    <property type="component" value="Chromosome"/>
</dbReference>
<gene>
    <name evidence="8" type="ordered locus">Palpr_0620</name>
</gene>
<keyword evidence="2 6" id="KW-0949">S-adenosyl-L-methionine</keyword>
<keyword evidence="9" id="KW-1185">Reference proteome</keyword>
<dbReference type="InterPro" id="IPR002052">
    <property type="entry name" value="DNA_methylase_N6_adenine_CS"/>
</dbReference>
<dbReference type="SFLD" id="SFLDG01069">
    <property type="entry name" value="UPF0313"/>
    <property type="match status" value="1"/>
</dbReference>
<evidence type="ECO:0000313" key="8">
    <source>
        <dbReference type="EMBL" id="ADQ78776.1"/>
    </source>
</evidence>
<dbReference type="KEGG" id="ppn:Palpr_0620"/>